<dbReference type="Pfam" id="PF02653">
    <property type="entry name" value="BPD_transp_2"/>
    <property type="match status" value="1"/>
</dbReference>
<dbReference type="GO" id="GO:0015658">
    <property type="term" value="F:branched-chain amino acid transmembrane transporter activity"/>
    <property type="evidence" value="ECO:0007669"/>
    <property type="project" value="InterPro"/>
</dbReference>
<reference evidence="7" key="1">
    <citation type="journal article" date="2020" name="mSystems">
        <title>Genome- and Community-Level Interaction Insights into Carbon Utilization and Element Cycling Functions of Hydrothermarchaeota in Hydrothermal Sediment.</title>
        <authorList>
            <person name="Zhou Z."/>
            <person name="Liu Y."/>
            <person name="Xu W."/>
            <person name="Pan J."/>
            <person name="Luo Z.H."/>
            <person name="Li M."/>
        </authorList>
    </citation>
    <scope>NUCLEOTIDE SEQUENCE [LARGE SCALE GENOMIC DNA]</scope>
    <source>
        <strain evidence="7">SpSt-1259</strain>
    </source>
</reference>
<feature type="transmembrane region" description="Helical" evidence="6">
    <location>
        <begin position="157"/>
        <end position="179"/>
    </location>
</feature>
<feature type="transmembrane region" description="Helical" evidence="6">
    <location>
        <begin position="35"/>
        <end position="53"/>
    </location>
</feature>
<dbReference type="PANTHER" id="PTHR30482:SF10">
    <property type="entry name" value="HIGH-AFFINITY BRANCHED-CHAIN AMINO ACID TRANSPORT PROTEIN BRAE"/>
    <property type="match status" value="1"/>
</dbReference>
<feature type="transmembrane region" description="Helical" evidence="6">
    <location>
        <begin position="9"/>
        <end position="29"/>
    </location>
</feature>
<dbReference type="InterPro" id="IPR043428">
    <property type="entry name" value="LivM-like"/>
</dbReference>
<evidence type="ECO:0000256" key="1">
    <source>
        <dbReference type="ARBA" id="ARBA00004651"/>
    </source>
</evidence>
<dbReference type="AlphaFoldDB" id="A0A7C2YLR3"/>
<evidence type="ECO:0000256" key="3">
    <source>
        <dbReference type="ARBA" id="ARBA00022692"/>
    </source>
</evidence>
<accession>A0A7C2YLR3</accession>
<evidence type="ECO:0000256" key="4">
    <source>
        <dbReference type="ARBA" id="ARBA00022989"/>
    </source>
</evidence>
<comment type="caution">
    <text evidence="7">The sequence shown here is derived from an EMBL/GenBank/DDBJ whole genome shotgun (WGS) entry which is preliminary data.</text>
</comment>
<evidence type="ECO:0000256" key="6">
    <source>
        <dbReference type="SAM" id="Phobius"/>
    </source>
</evidence>
<feature type="transmembrane region" description="Helical" evidence="6">
    <location>
        <begin position="289"/>
        <end position="311"/>
    </location>
</feature>
<feature type="transmembrane region" description="Helical" evidence="6">
    <location>
        <begin position="246"/>
        <end position="269"/>
    </location>
</feature>
<feature type="transmembrane region" description="Helical" evidence="6">
    <location>
        <begin position="116"/>
        <end position="137"/>
    </location>
</feature>
<keyword evidence="5 6" id="KW-0472">Membrane</keyword>
<protein>
    <submittedName>
        <fullName evidence="7">Branched-chain amino acid ABC transporter permease</fullName>
    </submittedName>
</protein>
<organism evidence="7">
    <name type="scientific">Fervidicoccus fontis</name>
    <dbReference type="NCBI Taxonomy" id="683846"/>
    <lineage>
        <taxon>Archaea</taxon>
        <taxon>Thermoproteota</taxon>
        <taxon>Thermoprotei</taxon>
        <taxon>Fervidicoccales</taxon>
        <taxon>Fervidicoccaceae</taxon>
        <taxon>Fervidicoccus</taxon>
    </lineage>
</organism>
<sequence length="319" mass="34658">MRASITRGPILEILILIVILAIIPLALMGNAYYELLAATVVLFSSMVVAWNIIGGYAGQLDLGAYAYMGVGGIVTAELWMKAGIPPLLGIFVGGAVSALIAILIGIPTFRFGIKEVWYALLTAALVVIFNNISRLLMGPFDYYLPPTTGFVYLKFNSYVIVYAIAASFLIIAFLVNFFVERSKMGYYLKAIREDELAAEMVGIDTRRYKLYALLLYSFLLGVMGYIYIVIAASYSYRIFDSSASLSIAIMGIIGGLGSVEGGIISSMVLRSLGEYFRSTFGSSLPGLDLLLYGAVLILIGIFQPEGISSLINKLLKRKG</sequence>
<proteinExistence type="predicted"/>
<keyword evidence="4 6" id="KW-1133">Transmembrane helix</keyword>
<comment type="subcellular location">
    <subcellularLocation>
        <location evidence="1">Cell membrane</location>
        <topology evidence="1">Multi-pass membrane protein</topology>
    </subcellularLocation>
</comment>
<evidence type="ECO:0000256" key="5">
    <source>
        <dbReference type="ARBA" id="ARBA00023136"/>
    </source>
</evidence>
<dbReference type="EMBL" id="DSFE01000082">
    <property type="protein sequence ID" value="HEU97952.1"/>
    <property type="molecule type" value="Genomic_DNA"/>
</dbReference>
<keyword evidence="2" id="KW-1003">Cell membrane</keyword>
<feature type="transmembrane region" description="Helical" evidence="6">
    <location>
        <begin position="88"/>
        <end position="109"/>
    </location>
</feature>
<dbReference type="InterPro" id="IPR001851">
    <property type="entry name" value="ABC_transp_permease"/>
</dbReference>
<dbReference type="CDD" id="cd06581">
    <property type="entry name" value="TM_PBP1_LivM_like"/>
    <property type="match status" value="1"/>
</dbReference>
<dbReference type="GO" id="GO:0005886">
    <property type="term" value="C:plasma membrane"/>
    <property type="evidence" value="ECO:0007669"/>
    <property type="project" value="UniProtKB-SubCell"/>
</dbReference>
<gene>
    <name evidence="7" type="ORF">ENO36_03755</name>
</gene>
<evidence type="ECO:0000256" key="2">
    <source>
        <dbReference type="ARBA" id="ARBA00022475"/>
    </source>
</evidence>
<dbReference type="PANTHER" id="PTHR30482">
    <property type="entry name" value="HIGH-AFFINITY BRANCHED-CHAIN AMINO ACID TRANSPORT SYSTEM PERMEASE"/>
    <property type="match status" value="1"/>
</dbReference>
<feature type="transmembrane region" description="Helical" evidence="6">
    <location>
        <begin position="210"/>
        <end position="234"/>
    </location>
</feature>
<evidence type="ECO:0000313" key="7">
    <source>
        <dbReference type="EMBL" id="HEU97952.1"/>
    </source>
</evidence>
<dbReference type="Proteomes" id="UP000885664">
    <property type="component" value="Unassembled WGS sequence"/>
</dbReference>
<name>A0A7C2YLR3_9CREN</name>
<keyword evidence="3 6" id="KW-0812">Transmembrane</keyword>